<dbReference type="SUPFAM" id="SSF64356">
    <property type="entry name" value="SNARE-like"/>
    <property type="match status" value="2"/>
</dbReference>
<evidence type="ECO:0000256" key="1">
    <source>
        <dbReference type="SAM" id="MobiDB-lite"/>
    </source>
</evidence>
<dbReference type="CDD" id="cd14825">
    <property type="entry name" value="TRAPPC2_sedlin"/>
    <property type="match status" value="1"/>
</dbReference>
<accession>A0A8H7ZSJ0</accession>
<dbReference type="OrthoDB" id="10252102at2759"/>
<dbReference type="PANTHER" id="PTHR12403">
    <property type="entry name" value="TRAFFICKING PROTEIN PARTICLE COMPLEX SUBUNIT 2"/>
    <property type="match status" value="1"/>
</dbReference>
<sequence>MATYFAIVGTRDNPLYELPDFGQPPQQQPQSQQPVPGVGPLQHHPAQPQGSGPQQAGARAASAAAEPGKRVDGDHRHLNQFIVHAALDLVEEVLWTTTSMYARPVFRALLVSYVDKGPKTLLPAFALRTRYLKVVDKFNDYYISAYVTASNVKFVLLHETKADDGIKNFFTECHELYIKVKGTGQLAEPAGSSNLTETFRLTPLLLPTVDSQVALRSSVPQVLLNPFYDVNSPIRSPVFDQRVRLLAKKYL</sequence>
<dbReference type="InterPro" id="IPR006722">
    <property type="entry name" value="Sedlin"/>
</dbReference>
<feature type="region of interest" description="Disordered" evidence="1">
    <location>
        <begin position="15"/>
        <end position="70"/>
    </location>
</feature>
<evidence type="ECO:0000313" key="2">
    <source>
        <dbReference type="EMBL" id="KAG5458500.1"/>
    </source>
</evidence>
<evidence type="ECO:0000313" key="3">
    <source>
        <dbReference type="Proteomes" id="UP000673691"/>
    </source>
</evidence>
<dbReference type="Gene3D" id="3.30.450.70">
    <property type="match status" value="2"/>
</dbReference>
<dbReference type="GO" id="GO:0005737">
    <property type="term" value="C:cytoplasm"/>
    <property type="evidence" value="ECO:0007669"/>
    <property type="project" value="GOC"/>
</dbReference>
<feature type="compositionally biased region" description="Low complexity" evidence="1">
    <location>
        <begin position="23"/>
        <end position="66"/>
    </location>
</feature>
<organism evidence="2 3">
    <name type="scientific">Olpidium bornovanus</name>
    <dbReference type="NCBI Taxonomy" id="278681"/>
    <lineage>
        <taxon>Eukaryota</taxon>
        <taxon>Fungi</taxon>
        <taxon>Fungi incertae sedis</taxon>
        <taxon>Olpidiomycota</taxon>
        <taxon>Olpidiomycotina</taxon>
        <taxon>Olpidiomycetes</taxon>
        <taxon>Olpidiales</taxon>
        <taxon>Olpidiaceae</taxon>
        <taxon>Olpidium</taxon>
    </lineage>
</organism>
<dbReference type="AlphaFoldDB" id="A0A8H7ZSJ0"/>
<reference evidence="2 3" key="1">
    <citation type="journal article" name="Sci. Rep.">
        <title>Genome-scale phylogenetic analyses confirm Olpidium as the closest living zoosporic fungus to the non-flagellated, terrestrial fungi.</title>
        <authorList>
            <person name="Chang Y."/>
            <person name="Rochon D."/>
            <person name="Sekimoto S."/>
            <person name="Wang Y."/>
            <person name="Chovatia M."/>
            <person name="Sandor L."/>
            <person name="Salamov A."/>
            <person name="Grigoriev I.V."/>
            <person name="Stajich J.E."/>
            <person name="Spatafora J.W."/>
        </authorList>
    </citation>
    <scope>NUCLEOTIDE SEQUENCE [LARGE SCALE GENOMIC DNA]</scope>
    <source>
        <strain evidence="2">S191</strain>
    </source>
</reference>
<dbReference type="Proteomes" id="UP000673691">
    <property type="component" value="Unassembled WGS sequence"/>
</dbReference>
<dbReference type="InterPro" id="IPR011012">
    <property type="entry name" value="Longin-like_dom_sf"/>
</dbReference>
<keyword evidence="3" id="KW-1185">Reference proteome</keyword>
<name>A0A8H7ZSJ0_9FUNG</name>
<dbReference type="Pfam" id="PF04628">
    <property type="entry name" value="Sedlin_N"/>
    <property type="match status" value="2"/>
</dbReference>
<dbReference type="EMBL" id="JAEFCI010008378">
    <property type="protein sequence ID" value="KAG5458500.1"/>
    <property type="molecule type" value="Genomic_DNA"/>
</dbReference>
<protein>
    <submittedName>
        <fullName evidence="2">Sedlin, N-terminal conserved region-domain-containing protein</fullName>
    </submittedName>
</protein>
<comment type="caution">
    <text evidence="2">The sequence shown here is derived from an EMBL/GenBank/DDBJ whole genome shotgun (WGS) entry which is preliminary data.</text>
</comment>
<gene>
    <name evidence="2" type="ORF">BJ554DRAFT_1260</name>
</gene>
<dbReference type="GO" id="GO:0006888">
    <property type="term" value="P:endoplasmic reticulum to Golgi vesicle-mediated transport"/>
    <property type="evidence" value="ECO:0007669"/>
    <property type="project" value="InterPro"/>
</dbReference>
<proteinExistence type="predicted"/>